<name>A0A9P1KIJ4_9CYAN</name>
<dbReference type="AlphaFoldDB" id="A0A9P1KIJ4"/>
<evidence type="ECO:0000256" key="3">
    <source>
        <dbReference type="SAM" id="Phobius"/>
    </source>
</evidence>
<dbReference type="PANTHER" id="PTHR33393">
    <property type="entry name" value="POLYGLUTAMINE SYNTHESIS ACCESSORY PROTEIN RV0574C-RELATED"/>
    <property type="match status" value="1"/>
</dbReference>
<dbReference type="CDD" id="cd07381">
    <property type="entry name" value="MPP_CapA"/>
    <property type="match status" value="1"/>
</dbReference>
<proteinExistence type="inferred from homology"/>
<reference evidence="5 6" key="1">
    <citation type="submission" date="2014-02" db="EMBL/GenBank/DDBJ databases">
        <authorList>
            <person name="Genoscope - CEA"/>
        </authorList>
    </citation>
    <scope>NUCLEOTIDE SEQUENCE [LARGE SCALE GENOMIC DNA]</scope>
    <source>
        <strain evidence="5 6">PCC 8005</strain>
    </source>
</reference>
<dbReference type="Proteomes" id="UP000032946">
    <property type="component" value="Chromosome"/>
</dbReference>
<dbReference type="InterPro" id="IPR019079">
    <property type="entry name" value="Capsule_synth_CapA"/>
</dbReference>
<feature type="region of interest" description="Disordered" evidence="2">
    <location>
        <begin position="547"/>
        <end position="574"/>
    </location>
</feature>
<dbReference type="SMART" id="SM00854">
    <property type="entry name" value="PGA_cap"/>
    <property type="match status" value="1"/>
</dbReference>
<keyword evidence="3" id="KW-0812">Transmembrane</keyword>
<dbReference type="RefSeq" id="WP_008053164.1">
    <property type="nucleotide sequence ID" value="NZ_FO818640.1"/>
</dbReference>
<evidence type="ECO:0000313" key="6">
    <source>
        <dbReference type="Proteomes" id="UP000032946"/>
    </source>
</evidence>
<protein>
    <submittedName>
        <fullName evidence="5">Poly-gamma-glutamate biosynthesis protein</fullName>
    </submittedName>
</protein>
<feature type="domain" description="Capsule synthesis protein CapA" evidence="4">
    <location>
        <begin position="208"/>
        <end position="442"/>
    </location>
</feature>
<dbReference type="InterPro" id="IPR029052">
    <property type="entry name" value="Metallo-depent_PP-like"/>
</dbReference>
<dbReference type="EMBL" id="FO818640">
    <property type="protein sequence ID" value="CDM96951.1"/>
    <property type="molecule type" value="Genomic_DNA"/>
</dbReference>
<keyword evidence="3" id="KW-1133">Transmembrane helix</keyword>
<sequence length="651" mass="72602">MVYAQNLSQPTVFDLARSGDFRAIAYLINSYLAPQGIQARVIPDRKGCLQVLVEFQQEPIAERIIKYICHVLWKLNSPQVLGVKIAGRFMGEPDILWNQSVRIVTPAARQHFHRRKGTRLDFKTLRTLLLMTSVTATLVLGCWVSYYEVIGRDAQAMTYSRGDERRQSGQVAMTSPPVTRPNQVRAALETVPVIQHENVLNPEDPTVTLMFGGDVNLASSFAQKVGDNYSWAFSELQEYRDADLAMVNLENPLTRATLARPNRQFNFKADPEAVKVLTEGGIDLVNLANNHIMDYEEAGLVETLETLQQAGIHAIGAGRDIVEARRPKIIEVKGQRIAYFGYYDADLNAAGENRAGTNSRDNEQIAADIKAVRDQVDWVIVNYHWGVELSDYPGDWQIDLGRYTIDQGADVVIGHHPQVLQGAEIYKGRPIVYSLGNFIFGGNNRSDYDTAILRVSLKQNRKMKVEFLPVEVRGYQARVMQGESAKATLRHIERISRIFDQPMPYQVVLKARSTEPALSDAITTPEVHQETLSPGLSRNEESTTIILDDADSESSVDADQPTTPWSETSGESKQLQPFIKTPFITEPFISLPQPEARTSEGSYNDSQSEISGYLTAGSHRQAKCDQSIAKTDRVSPLAHSGEAIRLPQLGC</sequence>
<dbReference type="InterPro" id="IPR052169">
    <property type="entry name" value="CW_Biosynth-Accessory"/>
</dbReference>
<dbReference type="PANTHER" id="PTHR33393:SF13">
    <property type="entry name" value="PGA BIOSYNTHESIS PROTEIN CAPA"/>
    <property type="match status" value="1"/>
</dbReference>
<accession>A0A9P1KIJ4</accession>
<evidence type="ECO:0000313" key="5">
    <source>
        <dbReference type="EMBL" id="CDM96951.1"/>
    </source>
</evidence>
<evidence type="ECO:0000256" key="2">
    <source>
        <dbReference type="SAM" id="MobiDB-lite"/>
    </source>
</evidence>
<feature type="transmembrane region" description="Helical" evidence="3">
    <location>
        <begin position="124"/>
        <end position="146"/>
    </location>
</feature>
<comment type="similarity">
    <text evidence="1">Belongs to the CapA family.</text>
</comment>
<keyword evidence="6" id="KW-1185">Reference proteome</keyword>
<evidence type="ECO:0000259" key="4">
    <source>
        <dbReference type="SMART" id="SM00854"/>
    </source>
</evidence>
<organism evidence="5 6">
    <name type="scientific">Limnospira indica PCC 8005</name>
    <dbReference type="NCBI Taxonomy" id="376219"/>
    <lineage>
        <taxon>Bacteria</taxon>
        <taxon>Bacillati</taxon>
        <taxon>Cyanobacteriota</taxon>
        <taxon>Cyanophyceae</taxon>
        <taxon>Oscillatoriophycideae</taxon>
        <taxon>Oscillatoriales</taxon>
        <taxon>Sirenicapillariaceae</taxon>
        <taxon>Limnospira</taxon>
    </lineage>
</organism>
<dbReference type="Gene3D" id="3.60.21.10">
    <property type="match status" value="1"/>
</dbReference>
<feature type="compositionally biased region" description="Polar residues" evidence="2">
    <location>
        <begin position="560"/>
        <end position="574"/>
    </location>
</feature>
<evidence type="ECO:0000256" key="1">
    <source>
        <dbReference type="ARBA" id="ARBA00005662"/>
    </source>
</evidence>
<dbReference type="SUPFAM" id="SSF56300">
    <property type="entry name" value="Metallo-dependent phosphatases"/>
    <property type="match status" value="1"/>
</dbReference>
<gene>
    <name evidence="5" type="ORF">ARTHRO_41360</name>
</gene>
<keyword evidence="3" id="KW-0472">Membrane</keyword>
<dbReference type="Pfam" id="PF09587">
    <property type="entry name" value="PGA_cap"/>
    <property type="match status" value="1"/>
</dbReference>